<evidence type="ECO:0008006" key="3">
    <source>
        <dbReference type="Google" id="ProtNLM"/>
    </source>
</evidence>
<accession>A0A5C3KH58</accession>
<reference evidence="1 2" key="1">
    <citation type="journal article" date="2019" name="Nat. Ecol. Evol.">
        <title>Megaphylogeny resolves global patterns of mushroom evolution.</title>
        <authorList>
            <person name="Varga T."/>
            <person name="Krizsan K."/>
            <person name="Foldi C."/>
            <person name="Dima B."/>
            <person name="Sanchez-Garcia M."/>
            <person name="Sanchez-Ramirez S."/>
            <person name="Szollosi G.J."/>
            <person name="Szarkandi J.G."/>
            <person name="Papp V."/>
            <person name="Albert L."/>
            <person name="Andreopoulos W."/>
            <person name="Angelini C."/>
            <person name="Antonin V."/>
            <person name="Barry K.W."/>
            <person name="Bougher N.L."/>
            <person name="Buchanan P."/>
            <person name="Buyck B."/>
            <person name="Bense V."/>
            <person name="Catcheside P."/>
            <person name="Chovatia M."/>
            <person name="Cooper J."/>
            <person name="Damon W."/>
            <person name="Desjardin D."/>
            <person name="Finy P."/>
            <person name="Geml J."/>
            <person name="Haridas S."/>
            <person name="Hughes K."/>
            <person name="Justo A."/>
            <person name="Karasinski D."/>
            <person name="Kautmanova I."/>
            <person name="Kiss B."/>
            <person name="Kocsube S."/>
            <person name="Kotiranta H."/>
            <person name="LaButti K.M."/>
            <person name="Lechner B.E."/>
            <person name="Liimatainen K."/>
            <person name="Lipzen A."/>
            <person name="Lukacs Z."/>
            <person name="Mihaltcheva S."/>
            <person name="Morgado L.N."/>
            <person name="Niskanen T."/>
            <person name="Noordeloos M.E."/>
            <person name="Ohm R.A."/>
            <person name="Ortiz-Santana B."/>
            <person name="Ovrebo C."/>
            <person name="Racz N."/>
            <person name="Riley R."/>
            <person name="Savchenko A."/>
            <person name="Shiryaev A."/>
            <person name="Soop K."/>
            <person name="Spirin V."/>
            <person name="Szebenyi C."/>
            <person name="Tomsovsky M."/>
            <person name="Tulloss R.E."/>
            <person name="Uehling J."/>
            <person name="Grigoriev I.V."/>
            <person name="Vagvolgyi C."/>
            <person name="Papp T."/>
            <person name="Martin F.M."/>
            <person name="Miettinen O."/>
            <person name="Hibbett D.S."/>
            <person name="Nagy L.G."/>
        </authorList>
    </citation>
    <scope>NUCLEOTIDE SEQUENCE [LARGE SCALE GENOMIC DNA]</scope>
    <source>
        <strain evidence="1 2">CBS 121175</strain>
    </source>
</reference>
<feature type="non-terminal residue" evidence="1">
    <location>
        <position position="321"/>
    </location>
</feature>
<dbReference type="AlphaFoldDB" id="A0A5C3KH58"/>
<dbReference type="OrthoDB" id="2593747at2759"/>
<dbReference type="EMBL" id="ML210338">
    <property type="protein sequence ID" value="TFK19491.1"/>
    <property type="molecule type" value="Genomic_DNA"/>
</dbReference>
<proteinExistence type="predicted"/>
<keyword evidence="2" id="KW-1185">Reference proteome</keyword>
<dbReference type="InterPro" id="IPR011333">
    <property type="entry name" value="SKP1/BTB/POZ_sf"/>
</dbReference>
<dbReference type="Proteomes" id="UP000307440">
    <property type="component" value="Unassembled WGS sequence"/>
</dbReference>
<name>A0A5C3KH58_COPMA</name>
<dbReference type="Gene3D" id="3.30.710.10">
    <property type="entry name" value="Potassium Channel Kv1.1, Chain A"/>
    <property type="match status" value="1"/>
</dbReference>
<gene>
    <name evidence="1" type="ORF">FA15DRAFT_674378</name>
</gene>
<evidence type="ECO:0000313" key="1">
    <source>
        <dbReference type="EMBL" id="TFK19491.1"/>
    </source>
</evidence>
<organism evidence="1 2">
    <name type="scientific">Coprinopsis marcescibilis</name>
    <name type="common">Agaric fungus</name>
    <name type="synonym">Psathyrella marcescibilis</name>
    <dbReference type="NCBI Taxonomy" id="230819"/>
    <lineage>
        <taxon>Eukaryota</taxon>
        <taxon>Fungi</taxon>
        <taxon>Dikarya</taxon>
        <taxon>Basidiomycota</taxon>
        <taxon>Agaricomycotina</taxon>
        <taxon>Agaricomycetes</taxon>
        <taxon>Agaricomycetidae</taxon>
        <taxon>Agaricales</taxon>
        <taxon>Agaricineae</taxon>
        <taxon>Psathyrellaceae</taxon>
        <taxon>Coprinopsis</taxon>
    </lineage>
</organism>
<evidence type="ECO:0000313" key="2">
    <source>
        <dbReference type="Proteomes" id="UP000307440"/>
    </source>
</evidence>
<sequence length="321" mass="36012">MDNASTPGGDPPKFNNLFCWEPIWFKVEDELFCVPRSGFTAASDLVFTDAFQLPSGTAELEAGRDKSHPIDLPDLKKVDFESLLKVMYPIPSMFIAKEGIKLDLKKEEWMSVLKLTTIWKMDKLRNHAIECLSKTDLAMSAMEKLQLAKEYRVGGWFKEGIKALVQKSPLEVDDLGALVGWDCAAHIFAIREHDAKRPHHCAEGNGVQWLRFQTIRCASCKTTEPLYKTTSQNCRYCGIGSAITDLTFTYGGGTPGSELVLGWSSIICVRDQCRQYALHNANVVCTSCKVNASSTGQIRVYIEPTVDMLIEKYFGDEIKQY</sequence>
<protein>
    <recommendedName>
        <fullName evidence="3">BTB domain-containing protein</fullName>
    </recommendedName>
</protein>